<keyword evidence="3" id="KW-1185">Reference proteome</keyword>
<dbReference type="SUPFAM" id="SSF63411">
    <property type="entry name" value="LuxS/MPP-like metallohydrolase"/>
    <property type="match status" value="2"/>
</dbReference>
<protein>
    <submittedName>
        <fullName evidence="2">Insulinase family protein</fullName>
    </submittedName>
</protein>
<dbReference type="InterPro" id="IPR011249">
    <property type="entry name" value="Metalloenz_LuxS/M16"/>
</dbReference>
<comment type="caution">
    <text evidence="2">The sequence shown here is derived from an EMBL/GenBank/DDBJ whole genome shotgun (WGS) entry which is preliminary data.</text>
</comment>
<dbReference type="Pfam" id="PF05193">
    <property type="entry name" value="Peptidase_M16_C"/>
    <property type="match status" value="1"/>
</dbReference>
<evidence type="ECO:0000313" key="3">
    <source>
        <dbReference type="Proteomes" id="UP000790580"/>
    </source>
</evidence>
<proteinExistence type="predicted"/>
<dbReference type="RefSeq" id="WP_088075634.1">
    <property type="nucleotide sequence ID" value="NZ_JAHQCR010000057.1"/>
</dbReference>
<evidence type="ECO:0000259" key="1">
    <source>
        <dbReference type="Pfam" id="PF05193"/>
    </source>
</evidence>
<accession>A0ABS6JZP5</accession>
<evidence type="ECO:0000313" key="2">
    <source>
        <dbReference type="EMBL" id="MBU9722682.1"/>
    </source>
</evidence>
<organism evidence="2 3">
    <name type="scientific">Evansella alkalicola</name>
    <dbReference type="NCBI Taxonomy" id="745819"/>
    <lineage>
        <taxon>Bacteria</taxon>
        <taxon>Bacillati</taxon>
        <taxon>Bacillota</taxon>
        <taxon>Bacilli</taxon>
        <taxon>Bacillales</taxon>
        <taxon>Bacillaceae</taxon>
        <taxon>Evansella</taxon>
    </lineage>
</organism>
<dbReference type="Gene3D" id="3.30.830.10">
    <property type="entry name" value="Metalloenzyme, LuxS/M16 peptidase-like"/>
    <property type="match status" value="2"/>
</dbReference>
<dbReference type="InterPro" id="IPR007863">
    <property type="entry name" value="Peptidase_M16_C"/>
</dbReference>
<dbReference type="InterPro" id="IPR050361">
    <property type="entry name" value="MPP/UQCRC_Complex"/>
</dbReference>
<dbReference type="EMBL" id="JAHQCR010000057">
    <property type="protein sequence ID" value="MBU9722682.1"/>
    <property type="molecule type" value="Genomic_DNA"/>
</dbReference>
<gene>
    <name evidence="2" type="ORF">KS407_14795</name>
</gene>
<dbReference type="PANTHER" id="PTHR11851:SF186">
    <property type="entry name" value="INACTIVE METALLOPROTEASE YMFF-RELATED"/>
    <property type="match status" value="1"/>
</dbReference>
<name>A0ABS6JZP5_9BACI</name>
<dbReference type="NCBIfam" id="NF047422">
    <property type="entry name" value="YfmF_fam"/>
    <property type="match status" value="1"/>
</dbReference>
<reference evidence="2 3" key="1">
    <citation type="submission" date="2021-06" db="EMBL/GenBank/DDBJ databases">
        <title>Bacillus sp. RD4P76, an endophyte from a halophyte.</title>
        <authorList>
            <person name="Sun J.-Q."/>
        </authorList>
    </citation>
    <scope>NUCLEOTIDE SEQUENCE [LARGE SCALE GENOMIC DNA]</scope>
    <source>
        <strain evidence="2 3">JCM 17098</strain>
    </source>
</reference>
<sequence>MIEQKLQEFKVGGLNVHVLPSKTYKTNTLLLHARSPLTKDTVTYRALLPYVLQSGTKEYPSRQEFRKALDDLYGATLNVDVSKKGEYHMMTFKMEVANEKFLADDRPLLERGLDLFSSVILSPNVSDNAFDSSVVEGEKRTLRQKITSVYDDKMRYANMRLTEEMCEDEPFGIFVNGQEEDVTKITDVSLYEYYQEALKSDQLDLYIVGDVEVSVMEQLVKKYFQGIEEGSRNNTIEAQQKQIDQPREIIEEQDVQQGKLHMGYRTNTTYEHEDYFALQLFNGIFGGFSHSKLFINVREKASLAYYAASRVESHKGLLIVMSGIESNKFEKATTIIKEQMDQMKQGNFTDEDLEQTKAVLKNQLLETMDVPRGFIELEYHNELTSNKRYVAKWITEIDKVTKDDVVRVANKVQLDTVYFLKGKEEAANE</sequence>
<feature type="domain" description="Peptidase M16 C-terminal" evidence="1">
    <location>
        <begin position="186"/>
        <end position="359"/>
    </location>
</feature>
<dbReference type="PANTHER" id="PTHR11851">
    <property type="entry name" value="METALLOPROTEASE"/>
    <property type="match status" value="1"/>
</dbReference>
<dbReference type="Proteomes" id="UP000790580">
    <property type="component" value="Unassembled WGS sequence"/>
</dbReference>